<reference evidence="2" key="2">
    <citation type="journal article" date="2020" name="Microorganisms">
        <title>Reliable Identification of Environmental Pseudomonas Isolates Using the rpoD Gene.</title>
        <authorList>
            <consortium name="The Broad Institute Genome Sequencing Platform"/>
            <person name="Girard L."/>
            <person name="Lood C."/>
            <person name="Rokni-Zadeh H."/>
            <person name="van Noort V."/>
            <person name="Lavigne R."/>
            <person name="De Mot R."/>
        </authorList>
    </citation>
    <scope>NUCLEOTIDE SEQUENCE</scope>
    <source>
        <strain evidence="2">SWRI10</strain>
    </source>
</reference>
<proteinExistence type="inferred from homology"/>
<comment type="similarity">
    <text evidence="1">Belongs to the short-chain dehydrogenases/reductases (SDR) family.</text>
</comment>
<evidence type="ECO:0000313" key="3">
    <source>
        <dbReference type="EMBL" id="MBV4537857.1"/>
    </source>
</evidence>
<reference evidence="4 5" key="1">
    <citation type="journal article" date="2012" name="Plant Soil">
        <title>Screening of plant growth-promoting traits in arsenic-resistant bacteria isolated from the rhizosphere of soybean plants from Argentinean agricultural soil.</title>
        <authorList>
            <person name="Wevar Oller A.L."/>
            <person name="Talano M.A."/>
            <person name="Agostini E."/>
        </authorList>
    </citation>
    <scope>NUCLEOTIDE SEQUENCE [LARGE SCALE GENOMIC DNA]</scope>
    <source>
        <strain evidence="4 5">AW4</strain>
    </source>
</reference>
<evidence type="ECO:0000313" key="5">
    <source>
        <dbReference type="Proteomes" id="UP001621534"/>
    </source>
</evidence>
<dbReference type="Gene3D" id="3.40.50.720">
    <property type="entry name" value="NAD(P)-binding Rossmann-like Domain"/>
    <property type="match status" value="1"/>
</dbReference>
<reference evidence="3" key="4">
    <citation type="submission" date="2021-06" db="EMBL/GenBank/DDBJ databases">
        <title>Updating the genus Pseudomonas: Description of 43 new species and partition of the Pseudomonas putida group.</title>
        <authorList>
            <person name="Girard L."/>
            <person name="Lood C."/>
            <person name="Vandamme P."/>
            <person name="Rokni-Zadeh H."/>
            <person name="Van Noort V."/>
            <person name="Hofte M."/>
            <person name="Lavigne R."/>
            <person name="De Mot R."/>
        </authorList>
    </citation>
    <scope>NUCLEOTIDE SEQUENCE</scope>
    <source>
        <strain evidence="3">SWRI10</strain>
    </source>
</reference>
<dbReference type="SUPFAM" id="SSF51735">
    <property type="entry name" value="NAD(P)-binding Rossmann-fold domains"/>
    <property type="match status" value="1"/>
</dbReference>
<dbReference type="Proteomes" id="UP001621534">
    <property type="component" value="Unassembled WGS sequence"/>
</dbReference>
<dbReference type="PANTHER" id="PTHR43943:SF2">
    <property type="entry name" value="DEHYDROGENASE_REDUCTASE 4"/>
    <property type="match status" value="1"/>
</dbReference>
<dbReference type="InterPro" id="IPR036291">
    <property type="entry name" value="NAD(P)-bd_dom_sf"/>
</dbReference>
<dbReference type="EMBL" id="JABWRE020000001">
    <property type="protein sequence ID" value="MBV4537857.1"/>
    <property type="molecule type" value="Genomic_DNA"/>
</dbReference>
<sequence length="170" mass="17789">MHLPLNGKRAIVTASTTGLGLAIVIGLVQAGAEVVLNGRSQAHVDEAFRQVREALPAARLIGVAADLSTDQGIQTLIERVPHTDILVNGLAVAQVCATSLARHYAQGMVARNWGRLVFLCAKRELKTLVRGMGETLASTGVRVDAVVPGVAEQVATRVVDLAAVGVQPLC</sequence>
<dbReference type="EMBL" id="JAHWXS010000026">
    <property type="protein sequence ID" value="MFK5736022.1"/>
    <property type="molecule type" value="Genomic_DNA"/>
</dbReference>
<dbReference type="RefSeq" id="WP_186553808.1">
    <property type="nucleotide sequence ID" value="NZ_JABWRE020000001.1"/>
</dbReference>
<dbReference type="Pfam" id="PF00106">
    <property type="entry name" value="adh_short"/>
    <property type="match status" value="1"/>
</dbReference>
<evidence type="ECO:0000313" key="2">
    <source>
        <dbReference type="EMBL" id="MBC3440238.1"/>
    </source>
</evidence>
<reference evidence="4" key="5">
    <citation type="submission" date="2021-07" db="EMBL/GenBank/DDBJ databases">
        <authorList>
            <person name="Wevar Oller A.L."/>
            <person name="Talano M.A."/>
            <person name="Torres Tejerizo G.A."/>
            <person name="Agostini E."/>
        </authorList>
    </citation>
    <scope>NUCLEOTIDE SEQUENCE</scope>
    <source>
        <strain evidence="4">AW4</strain>
    </source>
</reference>
<dbReference type="Proteomes" id="UP000599879">
    <property type="component" value="Unassembled WGS sequence"/>
</dbReference>
<organism evidence="2">
    <name type="scientific">Pseudomonas urmiensis</name>
    <dbReference type="NCBI Taxonomy" id="2745493"/>
    <lineage>
        <taxon>Bacteria</taxon>
        <taxon>Pseudomonadati</taxon>
        <taxon>Pseudomonadota</taxon>
        <taxon>Gammaproteobacteria</taxon>
        <taxon>Pseudomonadales</taxon>
        <taxon>Pseudomonadaceae</taxon>
        <taxon>Pseudomonas</taxon>
    </lineage>
</organism>
<protein>
    <submittedName>
        <fullName evidence="2">SDR family oxidoreductase</fullName>
    </submittedName>
</protein>
<dbReference type="EMBL" id="JABWRE010000003">
    <property type="protein sequence ID" value="MBC3440238.1"/>
    <property type="molecule type" value="Genomic_DNA"/>
</dbReference>
<dbReference type="InterPro" id="IPR002347">
    <property type="entry name" value="SDR_fam"/>
</dbReference>
<keyword evidence="5" id="KW-1185">Reference proteome</keyword>
<gene>
    <name evidence="3" type="ORF">HU737_017955</name>
    <name evidence="2" type="ORF">HU737_06085</name>
    <name evidence="4" type="ORF">KW869_21035</name>
</gene>
<name>A0A923FZA3_9PSED</name>
<comment type="caution">
    <text evidence="2">The sequence shown here is derived from an EMBL/GenBank/DDBJ whole genome shotgun (WGS) entry which is preliminary data.</text>
</comment>
<accession>A0A923FZA3</accession>
<evidence type="ECO:0000256" key="1">
    <source>
        <dbReference type="ARBA" id="ARBA00006484"/>
    </source>
</evidence>
<evidence type="ECO:0000313" key="4">
    <source>
        <dbReference type="EMBL" id="MFK5736022.1"/>
    </source>
</evidence>
<dbReference type="AlphaFoldDB" id="A0A923FZA3"/>
<dbReference type="PANTHER" id="PTHR43943">
    <property type="entry name" value="DEHYDROGENASE/REDUCTASE (SDR FAMILY) MEMBER 4"/>
    <property type="match status" value="1"/>
</dbReference>
<reference evidence="2" key="3">
    <citation type="submission" date="2020-07" db="EMBL/GenBank/DDBJ databases">
        <authorList>
            <person name="Lood C."/>
            <person name="Girard L."/>
        </authorList>
    </citation>
    <scope>NUCLEOTIDE SEQUENCE</scope>
    <source>
        <strain evidence="2">SWRI10</strain>
    </source>
</reference>
<dbReference type="PRINTS" id="PR00081">
    <property type="entry name" value="GDHRDH"/>
</dbReference>
<dbReference type="CDD" id="cd05233">
    <property type="entry name" value="SDR_c"/>
    <property type="match status" value="1"/>
</dbReference>